<dbReference type="InterPro" id="IPR058031">
    <property type="entry name" value="AAA_lid_NorR"/>
</dbReference>
<dbReference type="RefSeq" id="WP_256616504.1">
    <property type="nucleotide sequence ID" value="NZ_JANIBK010000122.1"/>
</dbReference>
<dbReference type="InterPro" id="IPR003593">
    <property type="entry name" value="AAA+_ATPase"/>
</dbReference>
<evidence type="ECO:0000256" key="6">
    <source>
        <dbReference type="PROSITE-ProRule" id="PRU00169"/>
    </source>
</evidence>
<name>A0ABT1U8X7_9GAMM</name>
<evidence type="ECO:0000256" key="5">
    <source>
        <dbReference type="ARBA" id="ARBA00023163"/>
    </source>
</evidence>
<dbReference type="PROSITE" id="PS00688">
    <property type="entry name" value="SIGMA54_INTERACT_3"/>
    <property type="match status" value="1"/>
</dbReference>
<evidence type="ECO:0000256" key="4">
    <source>
        <dbReference type="ARBA" id="ARBA00023125"/>
    </source>
</evidence>
<dbReference type="SMART" id="SM00448">
    <property type="entry name" value="REC"/>
    <property type="match status" value="1"/>
</dbReference>
<dbReference type="SUPFAM" id="SSF52172">
    <property type="entry name" value="CheY-like"/>
    <property type="match status" value="1"/>
</dbReference>
<feature type="modified residue" description="4-aspartylphosphate" evidence="6">
    <location>
        <position position="54"/>
    </location>
</feature>
<evidence type="ECO:0000313" key="9">
    <source>
        <dbReference type="EMBL" id="MCQ8130076.1"/>
    </source>
</evidence>
<feature type="domain" description="Response regulatory" evidence="8">
    <location>
        <begin position="5"/>
        <end position="119"/>
    </location>
</feature>
<dbReference type="Pfam" id="PF25601">
    <property type="entry name" value="AAA_lid_14"/>
    <property type="match status" value="1"/>
</dbReference>
<dbReference type="Gene3D" id="1.10.8.60">
    <property type="match status" value="1"/>
</dbReference>
<dbReference type="InterPro" id="IPR009057">
    <property type="entry name" value="Homeodomain-like_sf"/>
</dbReference>
<keyword evidence="4" id="KW-0238">DNA-binding</keyword>
<evidence type="ECO:0000256" key="1">
    <source>
        <dbReference type="ARBA" id="ARBA00022741"/>
    </source>
</evidence>
<dbReference type="PROSITE" id="PS50045">
    <property type="entry name" value="SIGMA54_INTERACT_4"/>
    <property type="match status" value="1"/>
</dbReference>
<dbReference type="CDD" id="cd00009">
    <property type="entry name" value="AAA"/>
    <property type="match status" value="1"/>
</dbReference>
<dbReference type="Pfam" id="PF00158">
    <property type="entry name" value="Sigma54_activat"/>
    <property type="match status" value="1"/>
</dbReference>
<reference evidence="9 10" key="1">
    <citation type="submission" date="2022-07" db="EMBL/GenBank/DDBJ databases">
        <title>Methylomonas rivi sp. nov., Methylomonas rosea sp. nov., Methylomonas aureus sp. nov. and Methylomonas subterranea sp. nov., four novel methanotrophs isolated from a freshwater creek and the deep terrestrial subsurface.</title>
        <authorList>
            <person name="Abin C."/>
            <person name="Sankaranarayanan K."/>
            <person name="Garner C."/>
            <person name="Sindelar R."/>
            <person name="Kotary K."/>
            <person name="Garner R."/>
            <person name="Barclay S."/>
            <person name="Lawson P."/>
            <person name="Krumholz L."/>
        </authorList>
    </citation>
    <scope>NUCLEOTIDE SEQUENCE [LARGE SCALE GENOMIC DNA]</scope>
    <source>
        <strain evidence="9 10">WSC-6</strain>
    </source>
</reference>
<sequence length="463" mass="51041">MKQYDVLIVEDDAALGEALCDTLELEGYSVISAKNGIEALSQLQKCAVGLVVSDVQMPVMDGLRLLQNLRQKFETLPVLLMTAYGTVPSAVEAMRAGACDYLIKPFEAKALMAKVAELIVSEPPPEQVRVVADEQMKKLYGLANKVAKTNVTILLEGESGTGKEVLARYIHRNSHYHAGPFEAINCAAIPENMLEAMLFGYEKGAFTGATQAMPGKFEQAQGGTLLLDEISEMDLGLQAKILRVLQEKEVERLGGQRKIALNVRILATTNRKLKQYVQQGRFREDLYFRLSVFPIRIPPLRERTGDILPLAAELLSKHCPHGKANYRFDAAAIGKLQAYRWPGNVRELENVMQRALILQSGHCISAGDLLFEDDELDALDRLPAARPAIDTALEIPDKQGCADDAELQSLGDGVRSAEEKIILQILNEARGNRKATAEKLGISPRTLRYKIARMKEAGVFVPC</sequence>
<gene>
    <name evidence="9" type="ORF">NP596_16580</name>
</gene>
<dbReference type="SUPFAM" id="SSF46689">
    <property type="entry name" value="Homeodomain-like"/>
    <property type="match status" value="1"/>
</dbReference>
<keyword evidence="6" id="KW-0597">Phosphoprotein</keyword>
<dbReference type="PROSITE" id="PS00675">
    <property type="entry name" value="SIGMA54_INTERACT_1"/>
    <property type="match status" value="1"/>
</dbReference>
<keyword evidence="1" id="KW-0547">Nucleotide-binding</keyword>
<keyword evidence="3" id="KW-0805">Transcription regulation</keyword>
<keyword evidence="5" id="KW-0804">Transcription</keyword>
<dbReference type="InterPro" id="IPR025943">
    <property type="entry name" value="Sigma_54_int_dom_ATP-bd_2"/>
</dbReference>
<keyword evidence="2" id="KW-0067">ATP-binding</keyword>
<dbReference type="PANTHER" id="PTHR32071:SF21">
    <property type="entry name" value="TRANSCRIPTIONAL REGULATORY PROTEIN FLGR"/>
    <property type="match status" value="1"/>
</dbReference>
<dbReference type="PROSITE" id="PS00676">
    <property type="entry name" value="SIGMA54_INTERACT_2"/>
    <property type="match status" value="1"/>
</dbReference>
<dbReference type="InterPro" id="IPR011006">
    <property type="entry name" value="CheY-like_superfamily"/>
</dbReference>
<dbReference type="SMART" id="SM00382">
    <property type="entry name" value="AAA"/>
    <property type="match status" value="1"/>
</dbReference>
<dbReference type="PANTHER" id="PTHR32071">
    <property type="entry name" value="TRANSCRIPTIONAL REGULATORY PROTEIN"/>
    <property type="match status" value="1"/>
</dbReference>
<evidence type="ECO:0000256" key="2">
    <source>
        <dbReference type="ARBA" id="ARBA00022840"/>
    </source>
</evidence>
<dbReference type="PROSITE" id="PS50110">
    <property type="entry name" value="RESPONSE_REGULATORY"/>
    <property type="match status" value="1"/>
</dbReference>
<keyword evidence="10" id="KW-1185">Reference proteome</keyword>
<comment type="caution">
    <text evidence="9">The sequence shown here is derived from an EMBL/GenBank/DDBJ whole genome shotgun (WGS) entry which is preliminary data.</text>
</comment>
<dbReference type="Pfam" id="PF02954">
    <property type="entry name" value="HTH_8"/>
    <property type="match status" value="1"/>
</dbReference>
<dbReference type="InterPro" id="IPR025944">
    <property type="entry name" value="Sigma_54_int_dom_CS"/>
</dbReference>
<evidence type="ECO:0000259" key="7">
    <source>
        <dbReference type="PROSITE" id="PS50045"/>
    </source>
</evidence>
<evidence type="ECO:0000259" key="8">
    <source>
        <dbReference type="PROSITE" id="PS50110"/>
    </source>
</evidence>
<dbReference type="InterPro" id="IPR027417">
    <property type="entry name" value="P-loop_NTPase"/>
</dbReference>
<dbReference type="Gene3D" id="3.40.50.300">
    <property type="entry name" value="P-loop containing nucleotide triphosphate hydrolases"/>
    <property type="match status" value="1"/>
</dbReference>
<accession>A0ABT1U8X7</accession>
<dbReference type="SUPFAM" id="SSF52540">
    <property type="entry name" value="P-loop containing nucleoside triphosphate hydrolases"/>
    <property type="match status" value="1"/>
</dbReference>
<dbReference type="EMBL" id="JANIBK010000122">
    <property type="protein sequence ID" value="MCQ8130076.1"/>
    <property type="molecule type" value="Genomic_DNA"/>
</dbReference>
<dbReference type="Proteomes" id="UP001524586">
    <property type="component" value="Unassembled WGS sequence"/>
</dbReference>
<dbReference type="InterPro" id="IPR002197">
    <property type="entry name" value="HTH_Fis"/>
</dbReference>
<evidence type="ECO:0000313" key="10">
    <source>
        <dbReference type="Proteomes" id="UP001524586"/>
    </source>
</evidence>
<organism evidence="9 10">
    <name type="scientific">Methylomonas rivi</name>
    <dbReference type="NCBI Taxonomy" id="2952226"/>
    <lineage>
        <taxon>Bacteria</taxon>
        <taxon>Pseudomonadati</taxon>
        <taxon>Pseudomonadota</taxon>
        <taxon>Gammaproteobacteria</taxon>
        <taxon>Methylococcales</taxon>
        <taxon>Methylococcaceae</taxon>
        <taxon>Methylomonas</taxon>
    </lineage>
</organism>
<dbReference type="Pfam" id="PF00072">
    <property type="entry name" value="Response_reg"/>
    <property type="match status" value="1"/>
</dbReference>
<dbReference type="InterPro" id="IPR001789">
    <property type="entry name" value="Sig_transdc_resp-reg_receiver"/>
</dbReference>
<evidence type="ECO:0000256" key="3">
    <source>
        <dbReference type="ARBA" id="ARBA00023015"/>
    </source>
</evidence>
<dbReference type="InterPro" id="IPR025662">
    <property type="entry name" value="Sigma_54_int_dom_ATP-bd_1"/>
</dbReference>
<feature type="domain" description="Sigma-54 factor interaction" evidence="7">
    <location>
        <begin position="129"/>
        <end position="357"/>
    </location>
</feature>
<proteinExistence type="predicted"/>
<dbReference type="Gene3D" id="3.40.50.2300">
    <property type="match status" value="1"/>
</dbReference>
<dbReference type="InterPro" id="IPR002078">
    <property type="entry name" value="Sigma_54_int"/>
</dbReference>
<dbReference type="Gene3D" id="1.10.10.60">
    <property type="entry name" value="Homeodomain-like"/>
    <property type="match status" value="1"/>
</dbReference>
<dbReference type="PRINTS" id="PR01590">
    <property type="entry name" value="HTHFIS"/>
</dbReference>
<protein>
    <submittedName>
        <fullName evidence="9">Sigma-54 dependent transcriptional regulator</fullName>
    </submittedName>
</protein>